<evidence type="ECO:0000256" key="2">
    <source>
        <dbReference type="ARBA" id="ARBA00023004"/>
    </source>
</evidence>
<protein>
    <recommendedName>
        <fullName evidence="4">Elp3/MiaA/NifB-like radical SAM core domain-containing protein</fullName>
    </recommendedName>
</protein>
<reference evidence="5 6" key="1">
    <citation type="journal article" date="2016" name="Nat. Commun.">
        <title>Thousands of microbial genomes shed light on interconnected biogeochemical processes in an aquifer system.</title>
        <authorList>
            <person name="Anantharaman K."/>
            <person name="Brown C.T."/>
            <person name="Hug L.A."/>
            <person name="Sharon I."/>
            <person name="Castelle C.J."/>
            <person name="Probst A.J."/>
            <person name="Thomas B.C."/>
            <person name="Singh A."/>
            <person name="Wilkins M.J."/>
            <person name="Karaoz U."/>
            <person name="Brodie E.L."/>
            <person name="Williams K.H."/>
            <person name="Hubbard S.S."/>
            <person name="Banfield J.F."/>
        </authorList>
    </citation>
    <scope>NUCLEOTIDE SEQUENCE [LARGE SCALE GENOMIC DNA]</scope>
</reference>
<dbReference type="InterPro" id="IPR058240">
    <property type="entry name" value="rSAM_sf"/>
</dbReference>
<dbReference type="SFLD" id="SFLDS00029">
    <property type="entry name" value="Radical_SAM"/>
    <property type="match status" value="1"/>
</dbReference>
<dbReference type="Pfam" id="PF04055">
    <property type="entry name" value="Radical_SAM"/>
    <property type="match status" value="1"/>
</dbReference>
<dbReference type="InterPro" id="IPR007197">
    <property type="entry name" value="rSAM"/>
</dbReference>
<evidence type="ECO:0000313" key="5">
    <source>
        <dbReference type="EMBL" id="OGC45249.1"/>
    </source>
</evidence>
<evidence type="ECO:0000256" key="1">
    <source>
        <dbReference type="ARBA" id="ARBA00022723"/>
    </source>
</evidence>
<keyword evidence="3" id="KW-0411">Iron-sulfur</keyword>
<dbReference type="GO" id="GO:0003824">
    <property type="term" value="F:catalytic activity"/>
    <property type="evidence" value="ECO:0007669"/>
    <property type="project" value="InterPro"/>
</dbReference>
<dbReference type="GO" id="GO:0051536">
    <property type="term" value="F:iron-sulfur cluster binding"/>
    <property type="evidence" value="ECO:0007669"/>
    <property type="project" value="UniProtKB-KW"/>
</dbReference>
<dbReference type="SUPFAM" id="SSF102114">
    <property type="entry name" value="Radical SAM enzymes"/>
    <property type="match status" value="1"/>
</dbReference>
<evidence type="ECO:0000256" key="3">
    <source>
        <dbReference type="ARBA" id="ARBA00023014"/>
    </source>
</evidence>
<evidence type="ECO:0000259" key="4">
    <source>
        <dbReference type="SMART" id="SM00729"/>
    </source>
</evidence>
<comment type="caution">
    <text evidence="5">The sequence shown here is derived from an EMBL/GenBank/DDBJ whole genome shotgun (WGS) entry which is preliminary data.</text>
</comment>
<dbReference type="InterPro" id="IPR040086">
    <property type="entry name" value="MJ0683-like"/>
</dbReference>
<dbReference type="EMBL" id="MEUV01000045">
    <property type="protein sequence ID" value="OGC45249.1"/>
    <property type="molecule type" value="Genomic_DNA"/>
</dbReference>
<proteinExistence type="predicted"/>
<dbReference type="InterPro" id="IPR006638">
    <property type="entry name" value="Elp3/MiaA/NifB-like_rSAM"/>
</dbReference>
<keyword evidence="1" id="KW-0479">Metal-binding</keyword>
<dbReference type="PANTHER" id="PTHR43432">
    <property type="entry name" value="SLR0285 PROTEIN"/>
    <property type="match status" value="1"/>
</dbReference>
<gene>
    <name evidence="5" type="ORF">A2V49_01455</name>
</gene>
<dbReference type="PANTHER" id="PTHR43432:SF6">
    <property type="entry name" value="RADICAL SAM CORE DOMAIN-CONTAINING PROTEIN"/>
    <property type="match status" value="1"/>
</dbReference>
<keyword evidence="2" id="KW-0408">Iron</keyword>
<dbReference type="SFLD" id="SFLDG01084">
    <property type="entry name" value="Uncharacterised_Radical_SAM_Su"/>
    <property type="match status" value="1"/>
</dbReference>
<evidence type="ECO:0000313" key="6">
    <source>
        <dbReference type="Proteomes" id="UP000178615"/>
    </source>
</evidence>
<dbReference type="Gene3D" id="3.80.30.30">
    <property type="match status" value="1"/>
</dbReference>
<name>A0A1F4UK07_UNCKA</name>
<dbReference type="AlphaFoldDB" id="A0A1F4UK07"/>
<accession>A0A1F4UK07</accession>
<organism evidence="5 6">
    <name type="scientific">candidate division WWE3 bacterium RBG_19FT_COMBO_34_6</name>
    <dbReference type="NCBI Taxonomy" id="1802612"/>
    <lineage>
        <taxon>Bacteria</taxon>
        <taxon>Katanobacteria</taxon>
    </lineage>
</organism>
<dbReference type="GO" id="GO:0046872">
    <property type="term" value="F:metal ion binding"/>
    <property type="evidence" value="ECO:0007669"/>
    <property type="project" value="UniProtKB-KW"/>
</dbReference>
<feature type="domain" description="Elp3/MiaA/NifB-like radical SAM core" evidence="4">
    <location>
        <begin position="19"/>
        <end position="244"/>
    </location>
</feature>
<dbReference type="Proteomes" id="UP000178615">
    <property type="component" value="Unassembled WGS sequence"/>
</dbReference>
<sequence length="277" mass="31789">MVQEIQAKSILVASKLPDTDYVINPYTGCSFGCSYCYASFMGRFVDKKVEDWGLYVYPKINLPEVLEKELIKIKDKSKSIFFSSVTDPYQGLEAKYKLTRSALELLLKYNWTGEIGILTKSQLVVRDIDLFKKFKNIEVGLTITSTDDAVSTFLEKSAPPASDRLNALEKLNKEGVHTYAFVGPLLPHFSATPEKIKNIFDALQKVGVKEIYMEHINLSPYIKKRLMGKIKGEDKKIIEKFYLAESKDYKRELENVISEILKDYKFKLRLNEVISHK</sequence>
<dbReference type="CDD" id="cd01335">
    <property type="entry name" value="Radical_SAM"/>
    <property type="match status" value="1"/>
</dbReference>
<dbReference type="SMART" id="SM00729">
    <property type="entry name" value="Elp3"/>
    <property type="match status" value="1"/>
</dbReference>